<evidence type="ECO:0000313" key="2">
    <source>
        <dbReference type="Proteomes" id="UP000054359"/>
    </source>
</evidence>
<feature type="non-terminal residue" evidence="1">
    <location>
        <position position="1"/>
    </location>
</feature>
<gene>
    <name evidence="1" type="ORF">X975_23801</name>
</gene>
<sequence>SRIFYNRRWIGNGRLELNFQIHVDFAIIVAPSGSIERKESPHPLPWKTGLAAAATI</sequence>
<organism evidence="1 2">
    <name type="scientific">Stegodyphus mimosarum</name>
    <name type="common">African social velvet spider</name>
    <dbReference type="NCBI Taxonomy" id="407821"/>
    <lineage>
        <taxon>Eukaryota</taxon>
        <taxon>Metazoa</taxon>
        <taxon>Ecdysozoa</taxon>
        <taxon>Arthropoda</taxon>
        <taxon>Chelicerata</taxon>
        <taxon>Arachnida</taxon>
        <taxon>Araneae</taxon>
        <taxon>Araneomorphae</taxon>
        <taxon>Entelegynae</taxon>
        <taxon>Eresoidea</taxon>
        <taxon>Eresidae</taxon>
        <taxon>Stegodyphus</taxon>
    </lineage>
</organism>
<protein>
    <submittedName>
        <fullName evidence="1">Uncharacterized protein</fullName>
    </submittedName>
</protein>
<keyword evidence="2" id="KW-1185">Reference proteome</keyword>
<dbReference type="EMBL" id="KK115263">
    <property type="protein sequence ID" value="KFM64599.1"/>
    <property type="molecule type" value="Genomic_DNA"/>
</dbReference>
<dbReference type="Proteomes" id="UP000054359">
    <property type="component" value="Unassembled WGS sequence"/>
</dbReference>
<dbReference type="AlphaFoldDB" id="A0A087THL0"/>
<reference evidence="1 2" key="1">
    <citation type="submission" date="2013-11" db="EMBL/GenBank/DDBJ databases">
        <title>Genome sequencing of Stegodyphus mimosarum.</title>
        <authorList>
            <person name="Bechsgaard J."/>
        </authorList>
    </citation>
    <scope>NUCLEOTIDE SEQUENCE [LARGE SCALE GENOMIC DNA]</scope>
</reference>
<evidence type="ECO:0000313" key="1">
    <source>
        <dbReference type="EMBL" id="KFM64599.1"/>
    </source>
</evidence>
<feature type="non-terminal residue" evidence="1">
    <location>
        <position position="56"/>
    </location>
</feature>
<proteinExistence type="predicted"/>
<name>A0A087THL0_STEMI</name>
<accession>A0A087THL0</accession>